<reference evidence="2 3" key="1">
    <citation type="submission" date="2019-11" db="EMBL/GenBank/DDBJ databases">
        <title>Whole genome sequence of Oryza granulata.</title>
        <authorList>
            <person name="Li W."/>
        </authorList>
    </citation>
    <scope>NUCLEOTIDE SEQUENCE [LARGE SCALE GENOMIC DNA]</scope>
    <source>
        <strain evidence="3">cv. Menghai</strain>
        <tissue evidence="2">Leaf</tissue>
    </source>
</reference>
<feature type="region of interest" description="Disordered" evidence="1">
    <location>
        <begin position="77"/>
        <end position="114"/>
    </location>
</feature>
<proteinExistence type="predicted"/>
<feature type="region of interest" description="Disordered" evidence="1">
    <location>
        <begin position="144"/>
        <end position="177"/>
    </location>
</feature>
<dbReference type="EMBL" id="SPHZ02000008">
    <property type="protein sequence ID" value="KAF0902902.1"/>
    <property type="molecule type" value="Genomic_DNA"/>
</dbReference>
<dbReference type="Proteomes" id="UP000479710">
    <property type="component" value="Unassembled WGS sequence"/>
</dbReference>
<dbReference type="AlphaFoldDB" id="A0A6G1CRY2"/>
<evidence type="ECO:0000313" key="3">
    <source>
        <dbReference type="Proteomes" id="UP000479710"/>
    </source>
</evidence>
<organism evidence="2 3">
    <name type="scientific">Oryza meyeriana var. granulata</name>
    <dbReference type="NCBI Taxonomy" id="110450"/>
    <lineage>
        <taxon>Eukaryota</taxon>
        <taxon>Viridiplantae</taxon>
        <taxon>Streptophyta</taxon>
        <taxon>Embryophyta</taxon>
        <taxon>Tracheophyta</taxon>
        <taxon>Spermatophyta</taxon>
        <taxon>Magnoliopsida</taxon>
        <taxon>Liliopsida</taxon>
        <taxon>Poales</taxon>
        <taxon>Poaceae</taxon>
        <taxon>BOP clade</taxon>
        <taxon>Oryzoideae</taxon>
        <taxon>Oryzeae</taxon>
        <taxon>Oryzinae</taxon>
        <taxon>Oryza</taxon>
        <taxon>Oryza meyeriana</taxon>
    </lineage>
</organism>
<evidence type="ECO:0000256" key="1">
    <source>
        <dbReference type="SAM" id="MobiDB-lite"/>
    </source>
</evidence>
<protein>
    <recommendedName>
        <fullName evidence="4">DUF834 domain-containing protein</fullName>
    </recommendedName>
</protein>
<sequence>MKNWASAAVAGTSLWHADDPDGGTNLRGSIAENAHAPVPPPLPRRPAVLLHLAAPFLAMSGPGRPIPGATASWDPCGTLPAAMSGAPGATSPSARTVREDTSTRRRTATSSAAREEAIIDEEAYARACDDDEVDEKRWRERWRRGGRRGVRSTNHRGTSEERSMKKKFPWLQDEIKK</sequence>
<comment type="caution">
    <text evidence="2">The sequence shown here is derived from an EMBL/GenBank/DDBJ whole genome shotgun (WGS) entry which is preliminary data.</text>
</comment>
<gene>
    <name evidence="2" type="ORF">E2562_019841</name>
</gene>
<name>A0A6G1CRY2_9ORYZ</name>
<evidence type="ECO:0000313" key="2">
    <source>
        <dbReference type="EMBL" id="KAF0902902.1"/>
    </source>
</evidence>
<feature type="compositionally biased region" description="Basic residues" evidence="1">
    <location>
        <begin position="144"/>
        <end position="154"/>
    </location>
</feature>
<evidence type="ECO:0008006" key="4">
    <source>
        <dbReference type="Google" id="ProtNLM"/>
    </source>
</evidence>
<accession>A0A6G1CRY2</accession>
<keyword evidence="3" id="KW-1185">Reference proteome</keyword>
<feature type="region of interest" description="Disordered" evidence="1">
    <location>
        <begin position="14"/>
        <end position="39"/>
    </location>
</feature>